<evidence type="ECO:0000259" key="9">
    <source>
        <dbReference type="PROSITE" id="PS50109"/>
    </source>
</evidence>
<dbReference type="EMBL" id="JBBUTH010000007">
    <property type="protein sequence ID" value="MEK8050928.1"/>
    <property type="molecule type" value="Genomic_DNA"/>
</dbReference>
<dbReference type="CDD" id="cd00082">
    <property type="entry name" value="HisKA"/>
    <property type="match status" value="1"/>
</dbReference>
<dbReference type="PANTHER" id="PTHR43711:SF31">
    <property type="entry name" value="HISTIDINE KINASE"/>
    <property type="match status" value="1"/>
</dbReference>
<organism evidence="11 12">
    <name type="scientific">Pseudaquabacterium inlustre</name>
    <dbReference type="NCBI Taxonomy" id="2984192"/>
    <lineage>
        <taxon>Bacteria</taxon>
        <taxon>Pseudomonadati</taxon>
        <taxon>Pseudomonadota</taxon>
        <taxon>Betaproteobacteria</taxon>
        <taxon>Burkholderiales</taxon>
        <taxon>Sphaerotilaceae</taxon>
        <taxon>Pseudaquabacterium</taxon>
    </lineage>
</organism>
<dbReference type="CDD" id="cd00156">
    <property type="entry name" value="REC"/>
    <property type="match status" value="1"/>
</dbReference>
<dbReference type="InterPro" id="IPR050736">
    <property type="entry name" value="Sensor_HK_Regulatory"/>
</dbReference>
<dbReference type="Pfam" id="PF00072">
    <property type="entry name" value="Response_reg"/>
    <property type="match status" value="1"/>
</dbReference>
<evidence type="ECO:0000313" key="11">
    <source>
        <dbReference type="EMBL" id="MEK8050928.1"/>
    </source>
</evidence>
<keyword evidence="4 11" id="KW-0808">Transferase</keyword>
<dbReference type="InterPro" id="IPR003594">
    <property type="entry name" value="HATPase_dom"/>
</dbReference>
<comment type="caution">
    <text evidence="11">The sequence shown here is derived from an EMBL/GenBank/DDBJ whole genome shotgun (WGS) entry which is preliminary data.</text>
</comment>
<name>A0ABU9CGX4_9BURK</name>
<feature type="transmembrane region" description="Helical" evidence="8">
    <location>
        <begin position="34"/>
        <end position="50"/>
    </location>
</feature>
<feature type="modified residue" description="4-aspartylphosphate" evidence="7">
    <location>
        <position position="526"/>
    </location>
</feature>
<dbReference type="Pfam" id="PF02518">
    <property type="entry name" value="HATPase_c"/>
    <property type="match status" value="1"/>
</dbReference>
<dbReference type="PROSITE" id="PS50109">
    <property type="entry name" value="HIS_KIN"/>
    <property type="match status" value="1"/>
</dbReference>
<evidence type="ECO:0000256" key="6">
    <source>
        <dbReference type="ARBA" id="ARBA00023012"/>
    </source>
</evidence>
<evidence type="ECO:0000256" key="2">
    <source>
        <dbReference type="ARBA" id="ARBA00012438"/>
    </source>
</evidence>
<keyword evidence="8" id="KW-0812">Transmembrane</keyword>
<dbReference type="InterPro" id="IPR036890">
    <property type="entry name" value="HATPase_C_sf"/>
</dbReference>
<evidence type="ECO:0000256" key="4">
    <source>
        <dbReference type="ARBA" id="ARBA00022679"/>
    </source>
</evidence>
<dbReference type="SUPFAM" id="SSF47384">
    <property type="entry name" value="Homodimeric domain of signal transducing histidine kinase"/>
    <property type="match status" value="1"/>
</dbReference>
<feature type="transmembrane region" description="Helical" evidence="8">
    <location>
        <begin position="146"/>
        <end position="164"/>
    </location>
</feature>
<sequence>MPVAHPDTAADLALRIDPMVREDQVQHLRRGDPLYLLANAGLAVMVAVALRDSAPLPALLAWLAAIWLTTAWHGWMTWRQRGRSDQVDRHLRQVTWLSAVSGLLWAVGVLLVYPGADDIHRALLVVLLGGMATSAKFSLAVHLPALYALYVPMVAGLMLAALGSAGPARWVVLILTPLWLAGAVARARQMHAAMIESFRNRHTASLLAADLQAQKDVAVALGQSRSRFLAAASHDLRQPVHALSLFVSALQQRPPMDEAERLLGHVRNTVDGMGAMFNALLDVSRLDAEMVRPALGPVPLAPLLARIAADEGAIAAAKGLTLRCAVHGPADLAVHSDAQLLERVLRNLVSNAVRYTASGGVRLRADVRGGALRLRVADSGIGIPLAHRAEVFQEFVQLHNPERDRDQGLGLGLAIVQRLCALLAVPLRLRSRPGRGTVFTLMLPLAQGLAGQGTAATADRADQVGGLPALAPGDLVLVIDDAADIRVAMAALLRGWGCQVLTAPDLPALQPQLMALTTVPRLILCDLRLEGPDDGLAVIEQLRSGFNDEVPAILVTGDTGPERLQHAAASGLGLLHKPVSEAALRLAIGRALAATPADD</sequence>
<feature type="transmembrane region" description="Helical" evidence="8">
    <location>
        <begin position="96"/>
        <end position="113"/>
    </location>
</feature>
<evidence type="ECO:0000313" key="12">
    <source>
        <dbReference type="Proteomes" id="UP001365405"/>
    </source>
</evidence>
<accession>A0ABU9CGX4</accession>
<dbReference type="PROSITE" id="PS50110">
    <property type="entry name" value="RESPONSE_REGULATORY"/>
    <property type="match status" value="1"/>
</dbReference>
<keyword evidence="12" id="KW-1185">Reference proteome</keyword>
<feature type="domain" description="Histidine kinase" evidence="9">
    <location>
        <begin position="231"/>
        <end position="447"/>
    </location>
</feature>
<reference evidence="11 12" key="1">
    <citation type="submission" date="2024-04" db="EMBL/GenBank/DDBJ databases">
        <title>Novel species of the genus Ideonella isolated from streams.</title>
        <authorList>
            <person name="Lu H."/>
        </authorList>
    </citation>
    <scope>NUCLEOTIDE SEQUENCE [LARGE SCALE GENOMIC DNA]</scope>
    <source>
        <strain evidence="11 12">DXS22W</strain>
    </source>
</reference>
<dbReference type="InterPro" id="IPR003661">
    <property type="entry name" value="HisK_dim/P_dom"/>
</dbReference>
<dbReference type="Pfam" id="PF00512">
    <property type="entry name" value="HisKA"/>
    <property type="match status" value="1"/>
</dbReference>
<dbReference type="InterPro" id="IPR011006">
    <property type="entry name" value="CheY-like_superfamily"/>
</dbReference>
<dbReference type="SMART" id="SM00387">
    <property type="entry name" value="HATPase_c"/>
    <property type="match status" value="1"/>
</dbReference>
<dbReference type="Gene3D" id="3.40.50.2300">
    <property type="match status" value="1"/>
</dbReference>
<keyword evidence="8" id="KW-1133">Transmembrane helix</keyword>
<dbReference type="PRINTS" id="PR00344">
    <property type="entry name" value="BCTRLSENSOR"/>
</dbReference>
<keyword evidence="5 11" id="KW-0418">Kinase</keyword>
<protein>
    <recommendedName>
        <fullName evidence="2">histidine kinase</fullName>
        <ecNumber evidence="2">2.7.13.3</ecNumber>
    </recommendedName>
</protein>
<feature type="domain" description="Response regulatory" evidence="10">
    <location>
        <begin position="475"/>
        <end position="592"/>
    </location>
</feature>
<dbReference type="SMART" id="SM00448">
    <property type="entry name" value="REC"/>
    <property type="match status" value="1"/>
</dbReference>
<dbReference type="SUPFAM" id="SSF55874">
    <property type="entry name" value="ATPase domain of HSP90 chaperone/DNA topoisomerase II/histidine kinase"/>
    <property type="match status" value="1"/>
</dbReference>
<dbReference type="Proteomes" id="UP001365405">
    <property type="component" value="Unassembled WGS sequence"/>
</dbReference>
<comment type="catalytic activity">
    <reaction evidence="1">
        <text>ATP + protein L-histidine = ADP + protein N-phospho-L-histidine.</text>
        <dbReference type="EC" id="2.7.13.3"/>
    </reaction>
</comment>
<keyword evidence="6" id="KW-0902">Two-component regulatory system</keyword>
<dbReference type="InterPro" id="IPR036097">
    <property type="entry name" value="HisK_dim/P_sf"/>
</dbReference>
<evidence type="ECO:0000256" key="1">
    <source>
        <dbReference type="ARBA" id="ARBA00000085"/>
    </source>
</evidence>
<dbReference type="Gene3D" id="3.30.565.10">
    <property type="entry name" value="Histidine kinase-like ATPase, C-terminal domain"/>
    <property type="match status" value="1"/>
</dbReference>
<proteinExistence type="predicted"/>
<dbReference type="InterPro" id="IPR004358">
    <property type="entry name" value="Sig_transdc_His_kin-like_C"/>
</dbReference>
<keyword evidence="8" id="KW-0472">Membrane</keyword>
<evidence type="ECO:0000256" key="8">
    <source>
        <dbReference type="SAM" id="Phobius"/>
    </source>
</evidence>
<evidence type="ECO:0000259" key="10">
    <source>
        <dbReference type="PROSITE" id="PS50110"/>
    </source>
</evidence>
<evidence type="ECO:0000256" key="5">
    <source>
        <dbReference type="ARBA" id="ARBA00022777"/>
    </source>
</evidence>
<dbReference type="InterPro" id="IPR005467">
    <property type="entry name" value="His_kinase_dom"/>
</dbReference>
<dbReference type="GO" id="GO:0004673">
    <property type="term" value="F:protein histidine kinase activity"/>
    <property type="evidence" value="ECO:0007669"/>
    <property type="project" value="UniProtKB-EC"/>
</dbReference>
<evidence type="ECO:0000256" key="3">
    <source>
        <dbReference type="ARBA" id="ARBA00022553"/>
    </source>
</evidence>
<dbReference type="InterPro" id="IPR001789">
    <property type="entry name" value="Sig_transdc_resp-reg_receiver"/>
</dbReference>
<dbReference type="RefSeq" id="WP_341410623.1">
    <property type="nucleotide sequence ID" value="NZ_JBBUTH010000007.1"/>
</dbReference>
<dbReference type="EC" id="2.7.13.3" evidence="2"/>
<dbReference type="SMART" id="SM00388">
    <property type="entry name" value="HisKA"/>
    <property type="match status" value="1"/>
</dbReference>
<dbReference type="SUPFAM" id="SSF52172">
    <property type="entry name" value="CheY-like"/>
    <property type="match status" value="1"/>
</dbReference>
<evidence type="ECO:0000256" key="7">
    <source>
        <dbReference type="PROSITE-ProRule" id="PRU00169"/>
    </source>
</evidence>
<dbReference type="Gene3D" id="1.10.287.130">
    <property type="match status" value="1"/>
</dbReference>
<gene>
    <name evidence="11" type="ORF">AACH10_11830</name>
</gene>
<keyword evidence="3 7" id="KW-0597">Phosphoprotein</keyword>
<feature type="transmembrane region" description="Helical" evidence="8">
    <location>
        <begin position="170"/>
        <end position="187"/>
    </location>
</feature>
<dbReference type="PANTHER" id="PTHR43711">
    <property type="entry name" value="TWO-COMPONENT HISTIDINE KINASE"/>
    <property type="match status" value="1"/>
</dbReference>
<feature type="transmembrane region" description="Helical" evidence="8">
    <location>
        <begin position="56"/>
        <end position="75"/>
    </location>
</feature>